<protein>
    <submittedName>
        <fullName evidence="5">Methyl-accepting chemotaxis protein</fullName>
    </submittedName>
</protein>
<dbReference type="RefSeq" id="WP_377348765.1">
    <property type="nucleotide sequence ID" value="NZ_JBHLTP010000011.1"/>
</dbReference>
<evidence type="ECO:0000259" key="4">
    <source>
        <dbReference type="PROSITE" id="PS50111"/>
    </source>
</evidence>
<feature type="domain" description="Methyl-accepting transducer" evidence="4">
    <location>
        <begin position="214"/>
        <end position="471"/>
    </location>
</feature>
<keyword evidence="3" id="KW-0812">Transmembrane</keyword>
<dbReference type="Pfam" id="PF00015">
    <property type="entry name" value="MCPsignal"/>
    <property type="match status" value="1"/>
</dbReference>
<name>A0ABV6LQD2_9BACI</name>
<keyword evidence="1 2" id="KW-0807">Transducer</keyword>
<sequence>MDLNLRTKNERQVNRVIYYIFIAATVLMIVNNLTQYFIYGVREVTIMNIVYQLQFAVFLVPVLYYKFSSEKEHFKLYALAAMLAFAFILHSDSWVNVPFVWILPVGVASLYADYKLVQKVLLVTIPLLLLSQFTHVWFADHLVIETSLHRSVLTSIYYGLQFVFIGYILYNGSKRSNSMLNQSEDLANKNESVLMAVKEASHTLQGNVIELNENMQQSASAVQQISSSTQTISDKSDDYIQRINGAEDTVGNMINRLNQTSQEAEEMKTYTSEVVEEAAVNKEKLEYTLDAISTIHSTSHSSIDVVEKLDQEIDEIMGFLESIHKISEQTNLLALNAAIEAARAGEQGKGFAVVADEVRKLADESGRLSTLIGGSISEIMEQKRQVSASLQGVSEQVSFSMEHVRSSTESFDHLMTKQKEMKDKLSFFTNGVTALAGEGNGVKQEMNELRIAYEENDRFISEIASAIQQITASFQEVSGYAEQMEQESKQLNNIANT</sequence>
<dbReference type="PANTHER" id="PTHR32089:SF112">
    <property type="entry name" value="LYSOZYME-LIKE PROTEIN-RELATED"/>
    <property type="match status" value="1"/>
</dbReference>
<feature type="transmembrane region" description="Helical" evidence="3">
    <location>
        <begin position="49"/>
        <end position="67"/>
    </location>
</feature>
<dbReference type="EMBL" id="JBHLTP010000011">
    <property type="protein sequence ID" value="MFC0524618.1"/>
    <property type="molecule type" value="Genomic_DNA"/>
</dbReference>
<dbReference type="Gene3D" id="1.10.287.950">
    <property type="entry name" value="Methyl-accepting chemotaxis protein"/>
    <property type="match status" value="1"/>
</dbReference>
<dbReference type="InterPro" id="IPR004089">
    <property type="entry name" value="MCPsignal_dom"/>
</dbReference>
<feature type="transmembrane region" description="Helical" evidence="3">
    <location>
        <begin position="16"/>
        <end position="37"/>
    </location>
</feature>
<keyword evidence="6" id="KW-1185">Reference proteome</keyword>
<accession>A0ABV6LQD2</accession>
<comment type="caution">
    <text evidence="5">The sequence shown here is derived from an EMBL/GenBank/DDBJ whole genome shotgun (WGS) entry which is preliminary data.</text>
</comment>
<evidence type="ECO:0000256" key="3">
    <source>
        <dbReference type="SAM" id="Phobius"/>
    </source>
</evidence>
<feature type="transmembrane region" description="Helical" evidence="3">
    <location>
        <begin position="121"/>
        <end position="139"/>
    </location>
</feature>
<evidence type="ECO:0000313" key="5">
    <source>
        <dbReference type="EMBL" id="MFC0524618.1"/>
    </source>
</evidence>
<dbReference type="Proteomes" id="UP001589836">
    <property type="component" value="Unassembled WGS sequence"/>
</dbReference>
<dbReference type="PROSITE" id="PS50111">
    <property type="entry name" value="CHEMOTAXIS_TRANSDUC_2"/>
    <property type="match status" value="1"/>
</dbReference>
<organism evidence="5 6">
    <name type="scientific">Pontibacillus salicampi</name>
    <dbReference type="NCBI Taxonomy" id="1449801"/>
    <lineage>
        <taxon>Bacteria</taxon>
        <taxon>Bacillati</taxon>
        <taxon>Bacillota</taxon>
        <taxon>Bacilli</taxon>
        <taxon>Bacillales</taxon>
        <taxon>Bacillaceae</taxon>
        <taxon>Pontibacillus</taxon>
    </lineage>
</organism>
<dbReference type="SMART" id="SM00283">
    <property type="entry name" value="MA"/>
    <property type="match status" value="1"/>
</dbReference>
<gene>
    <name evidence="5" type="ORF">ACFFGV_13660</name>
</gene>
<reference evidence="5 6" key="1">
    <citation type="submission" date="2024-09" db="EMBL/GenBank/DDBJ databases">
        <authorList>
            <person name="Sun Q."/>
            <person name="Mori K."/>
        </authorList>
    </citation>
    <scope>NUCLEOTIDE SEQUENCE [LARGE SCALE GENOMIC DNA]</scope>
    <source>
        <strain evidence="5 6">NCAIM B.02529</strain>
    </source>
</reference>
<evidence type="ECO:0000313" key="6">
    <source>
        <dbReference type="Proteomes" id="UP001589836"/>
    </source>
</evidence>
<feature type="transmembrane region" description="Helical" evidence="3">
    <location>
        <begin position="151"/>
        <end position="170"/>
    </location>
</feature>
<keyword evidence="3" id="KW-0472">Membrane</keyword>
<dbReference type="SUPFAM" id="SSF58104">
    <property type="entry name" value="Methyl-accepting chemotaxis protein (MCP) signaling domain"/>
    <property type="match status" value="1"/>
</dbReference>
<evidence type="ECO:0000256" key="2">
    <source>
        <dbReference type="PROSITE-ProRule" id="PRU00284"/>
    </source>
</evidence>
<dbReference type="PANTHER" id="PTHR32089">
    <property type="entry name" value="METHYL-ACCEPTING CHEMOTAXIS PROTEIN MCPB"/>
    <property type="match status" value="1"/>
</dbReference>
<keyword evidence="3" id="KW-1133">Transmembrane helix</keyword>
<proteinExistence type="predicted"/>
<evidence type="ECO:0000256" key="1">
    <source>
        <dbReference type="ARBA" id="ARBA00023224"/>
    </source>
</evidence>